<organism evidence="1">
    <name type="scientific">Anguilla anguilla</name>
    <name type="common">European freshwater eel</name>
    <name type="synonym">Muraena anguilla</name>
    <dbReference type="NCBI Taxonomy" id="7936"/>
    <lineage>
        <taxon>Eukaryota</taxon>
        <taxon>Metazoa</taxon>
        <taxon>Chordata</taxon>
        <taxon>Craniata</taxon>
        <taxon>Vertebrata</taxon>
        <taxon>Euteleostomi</taxon>
        <taxon>Actinopterygii</taxon>
        <taxon>Neopterygii</taxon>
        <taxon>Teleostei</taxon>
        <taxon>Anguilliformes</taxon>
        <taxon>Anguillidae</taxon>
        <taxon>Anguilla</taxon>
    </lineage>
</organism>
<proteinExistence type="predicted"/>
<reference evidence="1" key="2">
    <citation type="journal article" date="2015" name="Fish Shellfish Immunol.">
        <title>Early steps in the European eel (Anguilla anguilla)-Vibrio vulnificus interaction in the gills: Role of the RtxA13 toxin.</title>
        <authorList>
            <person name="Callol A."/>
            <person name="Pajuelo D."/>
            <person name="Ebbesson L."/>
            <person name="Teles M."/>
            <person name="MacKenzie S."/>
            <person name="Amaro C."/>
        </authorList>
    </citation>
    <scope>NUCLEOTIDE SEQUENCE</scope>
</reference>
<evidence type="ECO:0000313" key="1">
    <source>
        <dbReference type="EMBL" id="JAH97820.1"/>
    </source>
</evidence>
<reference evidence="1" key="1">
    <citation type="submission" date="2014-11" db="EMBL/GenBank/DDBJ databases">
        <authorList>
            <person name="Amaro Gonzalez C."/>
        </authorList>
    </citation>
    <scope>NUCLEOTIDE SEQUENCE</scope>
</reference>
<name>A0A0E9X7L1_ANGAN</name>
<dbReference type="AlphaFoldDB" id="A0A0E9X7L1"/>
<accession>A0A0E9X7L1</accession>
<sequence length="114" mass="13100">MLYQSLRSCDLQCVGYLQGKGLSTELITHTKKYTFHLCSSRHNGLMLNKTLKSKLRTTKPFQIIQGWTLTTSSQAIQKIFNIQHTVHVVTGSQYHSFSKLNNSYIYYTFSVLFG</sequence>
<dbReference type="EMBL" id="GBXM01010757">
    <property type="protein sequence ID" value="JAH97820.1"/>
    <property type="molecule type" value="Transcribed_RNA"/>
</dbReference>
<protein>
    <submittedName>
        <fullName evidence="1">Uncharacterized protein</fullName>
    </submittedName>
</protein>